<dbReference type="PANTHER" id="PTHR37489:SF1">
    <property type="entry name" value="DUF3500 DOMAIN-CONTAINING PROTEIN"/>
    <property type="match status" value="1"/>
</dbReference>
<dbReference type="RefSeq" id="WP_020892582.1">
    <property type="nucleotide sequence ID" value="NZ_BJYV01000027.1"/>
</dbReference>
<evidence type="ECO:0008006" key="3">
    <source>
        <dbReference type="Google" id="ProtNLM"/>
    </source>
</evidence>
<gene>
    <name evidence="1" type="ORF">CQA01_43160</name>
</gene>
<dbReference type="InterPro" id="IPR021889">
    <property type="entry name" value="DUF3500"/>
</dbReference>
<reference evidence="1 2" key="1">
    <citation type="submission" date="2019-07" db="EMBL/GenBank/DDBJ databases">
        <title>Whole genome shotgun sequence of Cyclobacterium qasimii NBRC 106168.</title>
        <authorList>
            <person name="Hosoyama A."/>
            <person name="Uohara A."/>
            <person name="Ohji S."/>
            <person name="Ichikawa N."/>
        </authorList>
    </citation>
    <scope>NUCLEOTIDE SEQUENCE [LARGE SCALE GENOMIC DNA]</scope>
    <source>
        <strain evidence="1 2">NBRC 106168</strain>
    </source>
</reference>
<dbReference type="PANTHER" id="PTHR37489">
    <property type="entry name" value="DUF3500 DOMAIN-CONTAINING PROTEIN"/>
    <property type="match status" value="1"/>
</dbReference>
<comment type="caution">
    <text evidence="1">The sequence shown here is derived from an EMBL/GenBank/DDBJ whole genome shotgun (WGS) entry which is preliminary data.</text>
</comment>
<protein>
    <recommendedName>
        <fullName evidence="3">DUF3500 domain-containing protein</fullName>
    </recommendedName>
</protein>
<proteinExistence type="predicted"/>
<sequence>MYQYLKSISATLLLTVGIVLFSPAQDLSPLANDFIESLSPELKKQACFPFDHSERFNWHFVPRERNGPTFHDFDQTQTTNALNLMRASLGTAGQEKAAAIIELENVLRAVENRPENDTYRDPLNYHFSVFGQPSADKAWGWRLEGHHLSLNFSSAKGTITSSTPSFMGSNPGIILEGPHMNRQVLGDETNVGFQLLHSLNETQKKQAVFANKAPADIITSNNRKAKILDQAGIKGSDLQPKQLALLKELVEVYLSRFTAEYHADLLKRIKNSGWEKMSFAWAGAETNSVGHPHYYSIQGAGLLIEYDNIQNNANHVHAVVRDLQNDFGGDLLQSHYLQDHLGKNMAHSAE</sequence>
<dbReference type="EMBL" id="BJYV01000027">
    <property type="protein sequence ID" value="GEO23782.1"/>
    <property type="molecule type" value="Genomic_DNA"/>
</dbReference>
<name>A0A512CHU8_9BACT</name>
<keyword evidence="2" id="KW-1185">Reference proteome</keyword>
<dbReference type="AlphaFoldDB" id="A0A512CHU8"/>
<dbReference type="Proteomes" id="UP000321301">
    <property type="component" value="Unassembled WGS sequence"/>
</dbReference>
<organism evidence="1 2">
    <name type="scientific">Cyclobacterium qasimii</name>
    <dbReference type="NCBI Taxonomy" id="1350429"/>
    <lineage>
        <taxon>Bacteria</taxon>
        <taxon>Pseudomonadati</taxon>
        <taxon>Bacteroidota</taxon>
        <taxon>Cytophagia</taxon>
        <taxon>Cytophagales</taxon>
        <taxon>Cyclobacteriaceae</taxon>
        <taxon>Cyclobacterium</taxon>
    </lineage>
</organism>
<evidence type="ECO:0000313" key="2">
    <source>
        <dbReference type="Proteomes" id="UP000321301"/>
    </source>
</evidence>
<accession>A0A512CHU8</accession>
<evidence type="ECO:0000313" key="1">
    <source>
        <dbReference type="EMBL" id="GEO23782.1"/>
    </source>
</evidence>
<dbReference type="Pfam" id="PF12006">
    <property type="entry name" value="DUF3500"/>
    <property type="match status" value="1"/>
</dbReference>